<reference evidence="2" key="1">
    <citation type="submission" date="2008-12" db="EMBL/GenBank/DDBJ databases">
        <title>Annotation of Streptomyces ghanaensis ATCC 14672.</title>
        <authorList>
            <consortium name="The Broad Institute Genome Sequencing Platform"/>
            <consortium name="Broad Institute Microbial Sequencing Center"/>
            <person name="Fischbach M."/>
            <person name="Ward D."/>
            <person name="Young S."/>
            <person name="Kodira C.D."/>
            <person name="Zeng Q."/>
            <person name="Koehrsen M."/>
            <person name="Godfrey P."/>
            <person name="Alvarado L."/>
            <person name="Berlin A.M."/>
            <person name="Borenstein D."/>
            <person name="Chen Z."/>
            <person name="Engels R."/>
            <person name="Freedman E."/>
            <person name="Gellesch M."/>
            <person name="Goldberg J."/>
            <person name="Griggs A."/>
            <person name="Gujja S."/>
            <person name="Heiman D.I."/>
            <person name="Hepburn T.A."/>
            <person name="Howarth C."/>
            <person name="Jen D."/>
            <person name="Larson L."/>
            <person name="Lewis B."/>
            <person name="Mehta T."/>
            <person name="Park D."/>
            <person name="Pearson M."/>
            <person name="Roberts A."/>
            <person name="Saif S."/>
            <person name="Shea T.D."/>
            <person name="Shenoy N."/>
            <person name="Sisk P."/>
            <person name="Stolte C."/>
            <person name="Sykes S.N."/>
            <person name="Walk T."/>
            <person name="White J."/>
            <person name="Yandava C."/>
            <person name="Straight P."/>
            <person name="Clardy J."/>
            <person name="Hung D."/>
            <person name="Kolter R."/>
            <person name="Mekalanos J."/>
            <person name="Walker S."/>
            <person name="Walsh C.T."/>
            <person name="Wieland B.L.C."/>
            <person name="Ilzarbe M."/>
            <person name="Galagan J."/>
            <person name="Nusbaum C."/>
            <person name="Birren B."/>
        </authorList>
    </citation>
    <scope>NUCLEOTIDE SEQUENCE [LARGE SCALE GENOMIC DNA]</scope>
    <source>
        <strain evidence="2">ATCC 14672 / DSM 40746 / JCM 4963 / KCTC 9882 / NRRL B-12104 / FH 1290</strain>
    </source>
</reference>
<name>D5ZZQ0_STRV1</name>
<proteinExistence type="predicted"/>
<sequence length="125" mass="13859">MLLVPRPRSRGWSPSSDTAGLLFRLTCPDADKPPGCFPVACHPDGARGYAECMTDVVDSDELLRRIQRARACAAQEERAWRARSEEAGRTDPGMARDAEVRRTAYEVVLRVLDEILTPGRHPARG</sequence>
<evidence type="ECO:0000313" key="2">
    <source>
        <dbReference type="Proteomes" id="UP000003824"/>
    </source>
</evidence>
<dbReference type="AlphaFoldDB" id="D5ZZQ0"/>
<protein>
    <submittedName>
        <fullName evidence="1">Predicted protein</fullName>
    </submittedName>
</protein>
<dbReference type="eggNOG" id="ENOG503039H">
    <property type="taxonomic scope" value="Bacteria"/>
</dbReference>
<accession>D5ZZQ0</accession>
<evidence type="ECO:0000313" key="1">
    <source>
        <dbReference type="EMBL" id="EFE71213.2"/>
    </source>
</evidence>
<dbReference type="EMBL" id="DS999641">
    <property type="protein sequence ID" value="EFE71213.2"/>
    <property type="molecule type" value="Genomic_DNA"/>
</dbReference>
<organism evidence="1 2">
    <name type="scientific">Streptomyces viridosporus (strain ATCC 14672 / DSM 40746 / JCM 4963 / KCTC 9882 / NRRL B-12104 / FH 1290)</name>
    <name type="common">Streptomyces ghanaensis</name>
    <dbReference type="NCBI Taxonomy" id="566461"/>
    <lineage>
        <taxon>Bacteria</taxon>
        <taxon>Bacillati</taxon>
        <taxon>Actinomycetota</taxon>
        <taxon>Actinomycetes</taxon>
        <taxon>Kitasatosporales</taxon>
        <taxon>Streptomycetaceae</taxon>
        <taxon>Streptomyces</taxon>
    </lineage>
</organism>
<gene>
    <name evidence="1" type="ORF">SSFG_06453</name>
</gene>
<dbReference type="Proteomes" id="UP000003824">
    <property type="component" value="Unassembled WGS sequence"/>
</dbReference>